<protein>
    <recommendedName>
        <fullName evidence="4">Molybdenum cofactor sulfurase</fullName>
        <shortName evidence="4">MCS</shortName>
        <shortName evidence="4">MOS</shortName>
        <shortName evidence="4">MoCo sulfurase</shortName>
        <ecNumber evidence="4">2.8.1.9</ecNumber>
    </recommendedName>
    <alternativeName>
        <fullName evidence="4">Molybdenum cofactor sulfurtransferase</fullName>
    </alternativeName>
</protein>
<dbReference type="Proteomes" id="UP000664132">
    <property type="component" value="Unassembled WGS sequence"/>
</dbReference>
<dbReference type="SUPFAM" id="SSF141673">
    <property type="entry name" value="MOSC N-terminal domain-like"/>
    <property type="match status" value="1"/>
</dbReference>
<feature type="compositionally biased region" description="Basic residues" evidence="5">
    <location>
        <begin position="622"/>
        <end position="634"/>
    </location>
</feature>
<keyword evidence="3 4" id="KW-0501">Molybdenum cofactor biosynthesis</keyword>
<comment type="cofactor">
    <cofactor evidence="4">
        <name>pyridoxal 5'-phosphate</name>
        <dbReference type="ChEBI" id="CHEBI:597326"/>
    </cofactor>
</comment>
<dbReference type="PANTHER" id="PTHR14237">
    <property type="entry name" value="MOLYBDOPTERIN COFACTOR SULFURASE MOSC"/>
    <property type="match status" value="1"/>
</dbReference>
<name>A0A8H8BW20_9HELO</name>
<evidence type="ECO:0000313" key="7">
    <source>
        <dbReference type="EMBL" id="KAG4425768.1"/>
    </source>
</evidence>
<dbReference type="EMBL" id="JAFJYH010000007">
    <property type="protein sequence ID" value="KAG4425768.1"/>
    <property type="molecule type" value="Genomic_DNA"/>
</dbReference>
<dbReference type="InterPro" id="IPR011037">
    <property type="entry name" value="Pyrv_Knase-like_insert_dom_sf"/>
</dbReference>
<dbReference type="Pfam" id="PF03473">
    <property type="entry name" value="MOSC"/>
    <property type="match status" value="1"/>
</dbReference>
<keyword evidence="8" id="KW-1185">Reference proteome</keyword>
<evidence type="ECO:0000256" key="4">
    <source>
        <dbReference type="HAMAP-Rule" id="MF_03050"/>
    </source>
</evidence>
<dbReference type="SUPFAM" id="SSF53383">
    <property type="entry name" value="PLP-dependent transferases"/>
    <property type="match status" value="1"/>
</dbReference>
<dbReference type="InterPro" id="IPR028886">
    <property type="entry name" value="MoCo_sulfurase"/>
</dbReference>
<evidence type="ECO:0000259" key="6">
    <source>
        <dbReference type="PROSITE" id="PS51340"/>
    </source>
</evidence>
<dbReference type="EC" id="2.8.1.9" evidence="4"/>
<comment type="function">
    <text evidence="4">Sulfurates the molybdenum cofactor. Sulfation of molybdenum is essential for xanthine dehydrogenase (XDH) and aldehyde oxidase (ADO) enzymes in which molybdenum cofactor is liganded by 1 oxygen and 1 sulfur atom in active form.</text>
</comment>
<dbReference type="InterPro" id="IPR015421">
    <property type="entry name" value="PyrdxlP-dep_Trfase_major"/>
</dbReference>
<dbReference type="InterPro" id="IPR000192">
    <property type="entry name" value="Aminotrans_V_dom"/>
</dbReference>
<reference evidence="7" key="1">
    <citation type="submission" date="2021-02" db="EMBL/GenBank/DDBJ databases">
        <title>Genome sequence Cadophora malorum strain M34.</title>
        <authorList>
            <person name="Stefanovic E."/>
            <person name="Vu D."/>
            <person name="Scully C."/>
            <person name="Dijksterhuis J."/>
            <person name="Roader J."/>
            <person name="Houbraken J."/>
        </authorList>
    </citation>
    <scope>NUCLEOTIDE SEQUENCE</scope>
    <source>
        <strain evidence="7">M34</strain>
    </source>
</reference>
<dbReference type="GO" id="GO:0008265">
    <property type="term" value="F:molybdenum cofactor sulfurtransferase activity"/>
    <property type="evidence" value="ECO:0007669"/>
    <property type="project" value="UniProtKB-UniRule"/>
</dbReference>
<feature type="region of interest" description="Disordered" evidence="5">
    <location>
        <begin position="621"/>
        <end position="660"/>
    </location>
</feature>
<keyword evidence="2 4" id="KW-0663">Pyridoxal phosphate</keyword>
<dbReference type="HAMAP" id="MF_03050">
    <property type="entry name" value="MOCOS"/>
    <property type="match status" value="1"/>
</dbReference>
<dbReference type="GO" id="GO:0006777">
    <property type="term" value="P:Mo-molybdopterin cofactor biosynthetic process"/>
    <property type="evidence" value="ECO:0007669"/>
    <property type="project" value="UniProtKB-UniRule"/>
</dbReference>
<feature type="domain" description="MOSC" evidence="6">
    <location>
        <begin position="646"/>
        <end position="804"/>
    </location>
</feature>
<comment type="caution">
    <text evidence="7">The sequence shown here is derived from an EMBL/GenBank/DDBJ whole genome shotgun (WGS) entry which is preliminary data.</text>
</comment>
<dbReference type="Gene3D" id="3.40.640.10">
    <property type="entry name" value="Type I PLP-dependent aspartate aminotransferase-like (Major domain)"/>
    <property type="match status" value="1"/>
</dbReference>
<dbReference type="GO" id="GO:0030151">
    <property type="term" value="F:molybdenum ion binding"/>
    <property type="evidence" value="ECO:0007669"/>
    <property type="project" value="UniProtKB-UniRule"/>
</dbReference>
<dbReference type="PROSITE" id="PS51340">
    <property type="entry name" value="MOSC"/>
    <property type="match status" value="1"/>
</dbReference>
<dbReference type="OrthoDB" id="10264306at2759"/>
<dbReference type="InterPro" id="IPR005302">
    <property type="entry name" value="MoCF_Sase_C"/>
</dbReference>
<accession>A0A8H8BW20</accession>
<dbReference type="GO" id="GO:0016829">
    <property type="term" value="F:lyase activity"/>
    <property type="evidence" value="ECO:0007669"/>
    <property type="project" value="UniProtKB-UniRule"/>
</dbReference>
<organism evidence="7 8">
    <name type="scientific">Cadophora malorum</name>
    <dbReference type="NCBI Taxonomy" id="108018"/>
    <lineage>
        <taxon>Eukaryota</taxon>
        <taxon>Fungi</taxon>
        <taxon>Dikarya</taxon>
        <taxon>Ascomycota</taxon>
        <taxon>Pezizomycotina</taxon>
        <taxon>Leotiomycetes</taxon>
        <taxon>Helotiales</taxon>
        <taxon>Ploettnerulaceae</taxon>
        <taxon>Cadophora</taxon>
    </lineage>
</organism>
<sequence>MANGYNHNVEALRDDEYPMLKDATYLDHAGTTLYSKSLMEKFMADMMSNLYGNPHSASPSSQLSTNRIEDIRLKVLQFFKANPALFDIVFTANATAGIKLVMDAFRDHKGGYSYGYHQDAHTSLVGVRESAIASRCLDDEDVEQWLSSGAFLVEDGLKSGANLFAYPAQSNMDGRRLPLSWIPRARSSSVISPTYTLLDASAFVSTAQLDLSNADTAPDFTVLSFYKMFGFPDLGALIVRKESGAILKERKYFGGGTVDVVLCNKEQWHAPKGDSLHERLEDGSLPFHSILALDAAIDVHKTLYGSMEQIAQHTAFLAQRLYDGLMSLRHANSDPVCEMYSHAPAFKKSGKSQGPIIAFNLRNSQGAWVSNTEVEKLAAVRKFHVRSGGLCNPGGVAACLGLEPWEMRKNFSAGFRCGAETDIYSGKITGVIRASIGAMSTMSDVDAFIAFVNEFYVEKTTSSLSKEVPGTHSSGQLIVESLTIYPIKSCGGLDVPLNTDWEVRPEGLAWDREWCLVHQGTGQALSQKRHPRMALIRPEIDFDKGLLRVRSVGSIEQIAVPLSSNPALFKSFNATQPSRVCGDSIVAHTYARPEINDFFSKILDVPCALARFPAGGSGFSMRHAKAHMQKHQKPKSNSSKTCHDKGTLAPPTPPDSDTEVQKRPILLSNESPILAINRSSLDALNEEISKVGGKPASASVFRANVVLASPQSENLEPYSEDHWTTLRIGEQIFQMLGSCRRCHMICIDQDTAERNDQPFVSLAKTRRFDSKIFFGSHMCHVPSKDITKMSQFPTIRVGDLVTIEAEDTS</sequence>
<evidence type="ECO:0000256" key="2">
    <source>
        <dbReference type="ARBA" id="ARBA00022898"/>
    </source>
</evidence>
<dbReference type="SUPFAM" id="SSF50800">
    <property type="entry name" value="PK beta-barrel domain-like"/>
    <property type="match status" value="1"/>
</dbReference>
<keyword evidence="1 4" id="KW-0808">Transferase</keyword>
<feature type="active site" evidence="4">
    <location>
        <position position="391"/>
    </location>
</feature>
<dbReference type="AlphaFoldDB" id="A0A8H8BW20"/>
<dbReference type="InterPro" id="IPR015424">
    <property type="entry name" value="PyrdxlP-dep_Trfase"/>
</dbReference>
<dbReference type="GO" id="GO:0030170">
    <property type="term" value="F:pyridoxal phosphate binding"/>
    <property type="evidence" value="ECO:0007669"/>
    <property type="project" value="UniProtKB-UniRule"/>
</dbReference>
<gene>
    <name evidence="4" type="primary">hxB</name>
    <name evidence="7" type="ORF">IFR04_000975</name>
</gene>
<evidence type="ECO:0000256" key="1">
    <source>
        <dbReference type="ARBA" id="ARBA00022679"/>
    </source>
</evidence>
<dbReference type="PANTHER" id="PTHR14237:SF80">
    <property type="entry name" value="MOLYBDENUM COFACTOR SULFURASE"/>
    <property type="match status" value="1"/>
</dbReference>
<dbReference type="Pfam" id="PF00266">
    <property type="entry name" value="Aminotran_5"/>
    <property type="match status" value="1"/>
</dbReference>
<evidence type="ECO:0000313" key="8">
    <source>
        <dbReference type="Proteomes" id="UP000664132"/>
    </source>
</evidence>
<proteinExistence type="inferred from homology"/>
<comment type="similarity">
    <text evidence="4">Belongs to the class-V pyridoxal-phosphate-dependent aminotransferase family. MOCOS subfamily.</text>
</comment>
<dbReference type="InterPro" id="IPR005303">
    <property type="entry name" value="MOCOS_middle"/>
</dbReference>
<comment type="catalytic activity">
    <reaction evidence="4">
        <text>Mo-molybdopterin + L-cysteine + AH2 = thio-Mo-molybdopterin + L-alanine + A + H2O</text>
        <dbReference type="Rhea" id="RHEA:42636"/>
        <dbReference type="ChEBI" id="CHEBI:13193"/>
        <dbReference type="ChEBI" id="CHEBI:15377"/>
        <dbReference type="ChEBI" id="CHEBI:17499"/>
        <dbReference type="ChEBI" id="CHEBI:35235"/>
        <dbReference type="ChEBI" id="CHEBI:57972"/>
        <dbReference type="ChEBI" id="CHEBI:71302"/>
        <dbReference type="ChEBI" id="CHEBI:82685"/>
        <dbReference type="EC" id="2.8.1.9"/>
    </reaction>
</comment>
<evidence type="ECO:0000256" key="3">
    <source>
        <dbReference type="ARBA" id="ARBA00023150"/>
    </source>
</evidence>
<dbReference type="Pfam" id="PF03476">
    <property type="entry name" value="MOSC_N"/>
    <property type="match status" value="1"/>
</dbReference>
<feature type="modified residue" description="N6-(pyridoxal phosphate)lysine" evidence="4">
    <location>
        <position position="227"/>
    </location>
</feature>
<evidence type="ECO:0000256" key="5">
    <source>
        <dbReference type="SAM" id="MobiDB-lite"/>
    </source>
</evidence>